<accession>A0A8R7UVR9</accession>
<feature type="compositionally biased region" description="Low complexity" evidence="1">
    <location>
        <begin position="62"/>
        <end position="77"/>
    </location>
</feature>
<dbReference type="EnsemblPlants" id="TuG1812G0600004287.01.T01">
    <property type="protein sequence ID" value="TuG1812G0600004287.01.T01.cds262957"/>
    <property type="gene ID" value="TuG1812G0600004287.01"/>
</dbReference>
<dbReference type="Proteomes" id="UP000015106">
    <property type="component" value="Chromosome 6"/>
</dbReference>
<feature type="region of interest" description="Disordered" evidence="1">
    <location>
        <begin position="1"/>
        <end position="111"/>
    </location>
</feature>
<keyword evidence="3" id="KW-1185">Reference proteome</keyword>
<protein>
    <submittedName>
        <fullName evidence="2">Uncharacterized protein</fullName>
    </submittedName>
</protein>
<proteinExistence type="predicted"/>
<reference evidence="3" key="1">
    <citation type="journal article" date="2013" name="Nature">
        <title>Draft genome of the wheat A-genome progenitor Triticum urartu.</title>
        <authorList>
            <person name="Ling H.Q."/>
            <person name="Zhao S."/>
            <person name="Liu D."/>
            <person name="Wang J."/>
            <person name="Sun H."/>
            <person name="Zhang C."/>
            <person name="Fan H."/>
            <person name="Li D."/>
            <person name="Dong L."/>
            <person name="Tao Y."/>
            <person name="Gao C."/>
            <person name="Wu H."/>
            <person name="Li Y."/>
            <person name="Cui Y."/>
            <person name="Guo X."/>
            <person name="Zheng S."/>
            <person name="Wang B."/>
            <person name="Yu K."/>
            <person name="Liang Q."/>
            <person name="Yang W."/>
            <person name="Lou X."/>
            <person name="Chen J."/>
            <person name="Feng M."/>
            <person name="Jian J."/>
            <person name="Zhang X."/>
            <person name="Luo G."/>
            <person name="Jiang Y."/>
            <person name="Liu J."/>
            <person name="Wang Z."/>
            <person name="Sha Y."/>
            <person name="Zhang B."/>
            <person name="Wu H."/>
            <person name="Tang D."/>
            <person name="Shen Q."/>
            <person name="Xue P."/>
            <person name="Zou S."/>
            <person name="Wang X."/>
            <person name="Liu X."/>
            <person name="Wang F."/>
            <person name="Yang Y."/>
            <person name="An X."/>
            <person name="Dong Z."/>
            <person name="Zhang K."/>
            <person name="Zhang X."/>
            <person name="Luo M.C."/>
            <person name="Dvorak J."/>
            <person name="Tong Y."/>
            <person name="Wang J."/>
            <person name="Yang H."/>
            <person name="Li Z."/>
            <person name="Wang D."/>
            <person name="Zhang A."/>
            <person name="Wang J."/>
        </authorList>
    </citation>
    <scope>NUCLEOTIDE SEQUENCE</scope>
    <source>
        <strain evidence="3">cv. G1812</strain>
    </source>
</reference>
<organism evidence="2 3">
    <name type="scientific">Triticum urartu</name>
    <name type="common">Red wild einkorn</name>
    <name type="synonym">Crithodium urartu</name>
    <dbReference type="NCBI Taxonomy" id="4572"/>
    <lineage>
        <taxon>Eukaryota</taxon>
        <taxon>Viridiplantae</taxon>
        <taxon>Streptophyta</taxon>
        <taxon>Embryophyta</taxon>
        <taxon>Tracheophyta</taxon>
        <taxon>Spermatophyta</taxon>
        <taxon>Magnoliopsida</taxon>
        <taxon>Liliopsida</taxon>
        <taxon>Poales</taxon>
        <taxon>Poaceae</taxon>
        <taxon>BOP clade</taxon>
        <taxon>Pooideae</taxon>
        <taxon>Triticodae</taxon>
        <taxon>Triticeae</taxon>
        <taxon>Triticinae</taxon>
        <taxon>Triticum</taxon>
    </lineage>
</organism>
<evidence type="ECO:0000313" key="3">
    <source>
        <dbReference type="Proteomes" id="UP000015106"/>
    </source>
</evidence>
<sequence length="111" mass="11804">FSRRHRRGGRAAGDGGAGRRACRARGGRIGGGDARAARRGGAPGRHRRWRCPRGPLRRPPRGGRLPAPAPGRRAGVEPPEPGDDRRTKQAIRGDGALGCRRVEGPGSPLKR</sequence>
<feature type="compositionally biased region" description="Basic residues" evidence="1">
    <location>
        <begin position="44"/>
        <end position="61"/>
    </location>
</feature>
<evidence type="ECO:0000256" key="1">
    <source>
        <dbReference type="SAM" id="MobiDB-lite"/>
    </source>
</evidence>
<dbReference type="Gramene" id="TuG1812G0600004287.01.T01">
    <property type="protein sequence ID" value="TuG1812G0600004287.01.T01.cds262957"/>
    <property type="gene ID" value="TuG1812G0600004287.01"/>
</dbReference>
<evidence type="ECO:0000313" key="2">
    <source>
        <dbReference type="EnsemblPlants" id="TuG1812G0600004287.01.T01.cds262957"/>
    </source>
</evidence>
<reference evidence="2" key="3">
    <citation type="submission" date="2022-06" db="UniProtKB">
        <authorList>
            <consortium name="EnsemblPlants"/>
        </authorList>
    </citation>
    <scope>IDENTIFICATION</scope>
</reference>
<dbReference type="AlphaFoldDB" id="A0A8R7UVR9"/>
<reference evidence="2" key="2">
    <citation type="submission" date="2018-03" db="EMBL/GenBank/DDBJ databases">
        <title>The Triticum urartu genome reveals the dynamic nature of wheat genome evolution.</title>
        <authorList>
            <person name="Ling H."/>
            <person name="Ma B."/>
            <person name="Shi X."/>
            <person name="Liu H."/>
            <person name="Dong L."/>
            <person name="Sun H."/>
            <person name="Cao Y."/>
            <person name="Gao Q."/>
            <person name="Zheng S."/>
            <person name="Li Y."/>
            <person name="Yu Y."/>
            <person name="Du H."/>
            <person name="Qi M."/>
            <person name="Li Y."/>
            <person name="Yu H."/>
            <person name="Cui Y."/>
            <person name="Wang N."/>
            <person name="Chen C."/>
            <person name="Wu H."/>
            <person name="Zhao Y."/>
            <person name="Zhang J."/>
            <person name="Li Y."/>
            <person name="Zhou W."/>
            <person name="Zhang B."/>
            <person name="Hu W."/>
            <person name="Eijk M."/>
            <person name="Tang J."/>
            <person name="Witsenboer H."/>
            <person name="Zhao S."/>
            <person name="Li Z."/>
            <person name="Zhang A."/>
            <person name="Wang D."/>
            <person name="Liang C."/>
        </authorList>
    </citation>
    <scope>NUCLEOTIDE SEQUENCE [LARGE SCALE GENOMIC DNA]</scope>
    <source>
        <strain evidence="2">cv. G1812</strain>
    </source>
</reference>
<name>A0A8R7UVR9_TRIUA</name>